<dbReference type="PANTHER" id="PTHR37816:SF3">
    <property type="entry name" value="MODULATES DNA TOPOLOGY"/>
    <property type="match status" value="1"/>
</dbReference>
<protein>
    <submittedName>
        <fullName evidence="1">Topology modulation protein</fullName>
    </submittedName>
</protein>
<gene>
    <name evidence="1" type="primary">flaR</name>
    <name evidence="1" type="ORF">bsdcttw_31130</name>
</gene>
<organism evidence="1 2">
    <name type="scientific">Anaerocolumna chitinilytica</name>
    <dbReference type="NCBI Taxonomy" id="1727145"/>
    <lineage>
        <taxon>Bacteria</taxon>
        <taxon>Bacillati</taxon>
        <taxon>Bacillota</taxon>
        <taxon>Clostridia</taxon>
        <taxon>Lachnospirales</taxon>
        <taxon>Lachnospiraceae</taxon>
        <taxon>Anaerocolumna</taxon>
    </lineage>
</organism>
<dbReference type="Proteomes" id="UP000515703">
    <property type="component" value="Chromosome"/>
</dbReference>
<name>A0A7I8DP41_9FIRM</name>
<evidence type="ECO:0000313" key="1">
    <source>
        <dbReference type="EMBL" id="BCK00073.1"/>
    </source>
</evidence>
<proteinExistence type="predicted"/>
<dbReference type="SUPFAM" id="SSF52540">
    <property type="entry name" value="P-loop containing nucleoside triphosphate hydrolases"/>
    <property type="match status" value="1"/>
</dbReference>
<keyword evidence="2" id="KW-1185">Reference proteome</keyword>
<dbReference type="Gene3D" id="3.40.50.300">
    <property type="entry name" value="P-loop containing nucleotide triphosphate hydrolases"/>
    <property type="match status" value="1"/>
</dbReference>
<dbReference type="AlphaFoldDB" id="A0A7I8DP41"/>
<dbReference type="InterPro" id="IPR027417">
    <property type="entry name" value="P-loop_NTPase"/>
</dbReference>
<dbReference type="RefSeq" id="WP_185255782.1">
    <property type="nucleotide sequence ID" value="NZ_AP023368.1"/>
</dbReference>
<dbReference type="PANTHER" id="PTHR37816">
    <property type="entry name" value="YALI0E33011P"/>
    <property type="match status" value="1"/>
</dbReference>
<reference evidence="1 2" key="2">
    <citation type="submission" date="2020-08" db="EMBL/GenBank/DDBJ databases">
        <authorList>
            <person name="Ueki A."/>
            <person name="Tonouchi A."/>
        </authorList>
    </citation>
    <scope>NUCLEOTIDE SEQUENCE [LARGE SCALE GENOMIC DNA]</scope>
    <source>
        <strain evidence="1 2">CTTW</strain>
    </source>
</reference>
<sequence>MKISNYNRIIIIGNNGSGKSFLSKEIAIITGLPLFHLDVLFWRPNWEKPSKEEWVKKQIELTSAEKWIIDGNHSDTMELRYQSADLIILLDINRLICMYSVFIRNTKKRSDMPSYLKERFNREYFHFLMGVWNYSKTRKLAIMDLHRKYPDKPLLVIDSRRKMNTLLKEWRTSAAIQ</sequence>
<dbReference type="InterPro" id="IPR052922">
    <property type="entry name" value="Cytidylate_Kinase-2"/>
</dbReference>
<reference evidence="1 2" key="1">
    <citation type="submission" date="2020-08" db="EMBL/GenBank/DDBJ databases">
        <title>Draft genome sequencing of an Anaerocolumna strain isolated from anoxic soil subjected to BSD treatment.</title>
        <authorList>
            <person name="Uek A."/>
            <person name="Tonouchi A."/>
        </authorList>
    </citation>
    <scope>NUCLEOTIDE SEQUENCE [LARGE SCALE GENOMIC DNA]</scope>
    <source>
        <strain evidence="1 2">CTTW</strain>
    </source>
</reference>
<accession>A0A7I8DP41</accession>
<dbReference type="KEGG" id="acht:bsdcttw_31130"/>
<dbReference type="EMBL" id="AP023368">
    <property type="protein sequence ID" value="BCK00073.1"/>
    <property type="molecule type" value="Genomic_DNA"/>
</dbReference>
<evidence type="ECO:0000313" key="2">
    <source>
        <dbReference type="Proteomes" id="UP000515703"/>
    </source>
</evidence>